<accession>A0A915BJH9</accession>
<dbReference type="WBParaSite" id="PgR042_g106_t04">
    <property type="protein sequence ID" value="PgR042_g106_t04"/>
    <property type="gene ID" value="PgR042_g106"/>
</dbReference>
<evidence type="ECO:0000313" key="5">
    <source>
        <dbReference type="Proteomes" id="UP000887569"/>
    </source>
</evidence>
<feature type="compositionally biased region" description="Basic and acidic residues" evidence="3">
    <location>
        <begin position="360"/>
        <end position="372"/>
    </location>
</feature>
<organism evidence="5 6">
    <name type="scientific">Parascaris univalens</name>
    <name type="common">Nematode worm</name>
    <dbReference type="NCBI Taxonomy" id="6257"/>
    <lineage>
        <taxon>Eukaryota</taxon>
        <taxon>Metazoa</taxon>
        <taxon>Ecdysozoa</taxon>
        <taxon>Nematoda</taxon>
        <taxon>Chromadorea</taxon>
        <taxon>Rhabditida</taxon>
        <taxon>Spirurina</taxon>
        <taxon>Ascaridomorpha</taxon>
        <taxon>Ascaridoidea</taxon>
        <taxon>Ascarididae</taxon>
        <taxon>Parascaris</taxon>
    </lineage>
</organism>
<dbReference type="GO" id="GO:0003677">
    <property type="term" value="F:DNA binding"/>
    <property type="evidence" value="ECO:0007669"/>
    <property type="project" value="UniProtKB-KW"/>
</dbReference>
<comment type="subcellular location">
    <subcellularLocation>
        <location evidence="1">Nucleus</location>
    </subcellularLocation>
</comment>
<keyword evidence="2" id="KW-0238">DNA-binding</keyword>
<sequence>VKRSDCENSSIINKVNMRRSNRHHPSSAAADAFSQLKTPIRSNINKRTLAAESKSGGRVSWPLKQQAPLPEPRRQRAAAIVAKDAMILMTNNAVVKDLIKSPSPGKKEHPINRAPKRTSNASLSSSSSSAKQTKNADNSMTLVSADSTTDSQESVNVAKQQSPNGEVNPTLLEVSATLPHDLSAFPRELTVKEVIAKSMRANRVSMRGLSRDIVGIMKDIQSKESRASATTSQEGAIPSMEQQASTSRDVDKLNADKSDQKAPLVVALEGLFGASNSDASVLSLSTPPAEENVKDALRQDHMTVQEVINPPLPPAVPSSLSSTEDERVPLPTVRGFHSFSTEHMPKTVAQMGTSNSATERITKKKGENKSRIKSDDEVLVDVVGNGNSKVNDANRELNGSEKILIIADFDAGMLPHELENKYNVSKMQVAEVLRNRIPIIRQQASSLSDRLALKRRRTNFVGLNIMMWRFFCDCRDQGIVLNGRQLKEHALTIARQLGLHNFKGSEGWLDSFKRRHNIDLKTMTGHPVIYETDNDGNVFCPGENIIEAYSPRTDSPQAEEELTTSTSMIVDANQFLIDAANAAARAVSSSRNFSPNNNLNTLAIAACNTGEIGPCQATAAVHTTQPLDLAMLPTTSTGLSTPTLAKKTPSAATCVVRGQPLLSPVGAVSDASLSTVQALVETCCYRVDEPEVAHAMETLRSYITMNDVSLMPALVNLQKGLATIAANRRAKQPTKSKMTTALPVSLTVTLPTATSDIDEQQVSVNVSPATSSNAVLDIRTASLNACNTSSAEMTDSSTAVLKRETIQSQLSL</sequence>
<dbReference type="PANTHER" id="PTHR19303:SF73">
    <property type="entry name" value="PROTEIN PDC2"/>
    <property type="match status" value="1"/>
</dbReference>
<evidence type="ECO:0000256" key="1">
    <source>
        <dbReference type="ARBA" id="ARBA00004123"/>
    </source>
</evidence>
<feature type="region of interest" description="Disordered" evidence="3">
    <location>
        <begin position="350"/>
        <end position="372"/>
    </location>
</feature>
<dbReference type="InterPro" id="IPR009057">
    <property type="entry name" value="Homeodomain-like_sf"/>
</dbReference>
<evidence type="ECO:0000259" key="4">
    <source>
        <dbReference type="PROSITE" id="PS51253"/>
    </source>
</evidence>
<dbReference type="Pfam" id="PF03221">
    <property type="entry name" value="HTH_Tnp_Tc5"/>
    <property type="match status" value="1"/>
</dbReference>
<evidence type="ECO:0000256" key="3">
    <source>
        <dbReference type="SAM" id="MobiDB-lite"/>
    </source>
</evidence>
<name>A0A915BJH9_PARUN</name>
<feature type="region of interest" description="Disordered" evidence="3">
    <location>
        <begin position="308"/>
        <end position="327"/>
    </location>
</feature>
<feature type="compositionally biased region" description="Polar residues" evidence="3">
    <location>
        <begin position="350"/>
        <end position="359"/>
    </location>
</feature>
<dbReference type="AlphaFoldDB" id="A0A915BJH9"/>
<dbReference type="Gene3D" id="1.10.10.60">
    <property type="entry name" value="Homeodomain-like"/>
    <property type="match status" value="1"/>
</dbReference>
<dbReference type="SUPFAM" id="SSF46689">
    <property type="entry name" value="Homeodomain-like"/>
    <property type="match status" value="1"/>
</dbReference>
<dbReference type="PANTHER" id="PTHR19303">
    <property type="entry name" value="TRANSPOSON"/>
    <property type="match status" value="1"/>
</dbReference>
<dbReference type="SMART" id="SM00674">
    <property type="entry name" value="CENPB"/>
    <property type="match status" value="1"/>
</dbReference>
<keyword evidence="5" id="KW-1185">Reference proteome</keyword>
<dbReference type="PROSITE" id="PS51253">
    <property type="entry name" value="HTH_CENPB"/>
    <property type="match status" value="1"/>
</dbReference>
<evidence type="ECO:0000256" key="2">
    <source>
        <dbReference type="ARBA" id="ARBA00023125"/>
    </source>
</evidence>
<feature type="region of interest" description="Disordered" evidence="3">
    <location>
        <begin position="99"/>
        <end position="167"/>
    </location>
</feature>
<feature type="compositionally biased region" description="Low complexity" evidence="3">
    <location>
        <begin position="119"/>
        <end position="130"/>
    </location>
</feature>
<feature type="region of interest" description="Disordered" evidence="3">
    <location>
        <begin position="50"/>
        <end position="76"/>
    </location>
</feature>
<feature type="compositionally biased region" description="Polar residues" evidence="3">
    <location>
        <begin position="227"/>
        <end position="247"/>
    </location>
</feature>
<dbReference type="InterPro" id="IPR050863">
    <property type="entry name" value="CenT-Element_Derived"/>
</dbReference>
<evidence type="ECO:0000313" key="6">
    <source>
        <dbReference type="WBParaSite" id="PgR042_g106_t04"/>
    </source>
</evidence>
<protein>
    <submittedName>
        <fullName evidence="6">HTH CENPB-type domain-containing protein</fullName>
    </submittedName>
</protein>
<feature type="domain" description="HTH CENPB-type" evidence="4">
    <location>
        <begin position="451"/>
        <end position="522"/>
    </location>
</feature>
<reference evidence="6" key="1">
    <citation type="submission" date="2022-11" db="UniProtKB">
        <authorList>
            <consortium name="WormBaseParasite"/>
        </authorList>
    </citation>
    <scope>IDENTIFICATION</scope>
</reference>
<dbReference type="InterPro" id="IPR006600">
    <property type="entry name" value="HTH_CenpB_DNA-bd_dom"/>
</dbReference>
<feature type="region of interest" description="Disordered" evidence="3">
    <location>
        <begin position="222"/>
        <end position="248"/>
    </location>
</feature>
<dbReference type="GO" id="GO:0005634">
    <property type="term" value="C:nucleus"/>
    <property type="evidence" value="ECO:0007669"/>
    <property type="project" value="UniProtKB-SubCell"/>
</dbReference>
<proteinExistence type="predicted"/>
<feature type="compositionally biased region" description="Polar residues" evidence="3">
    <location>
        <begin position="131"/>
        <end position="167"/>
    </location>
</feature>
<dbReference type="Proteomes" id="UP000887569">
    <property type="component" value="Unplaced"/>
</dbReference>